<dbReference type="InterPro" id="IPR013005">
    <property type="entry name" value="Ribosomal_uL4-like"/>
</dbReference>
<dbReference type="GO" id="GO:0003676">
    <property type="term" value="F:nucleic acid binding"/>
    <property type="evidence" value="ECO:0007669"/>
    <property type="project" value="InterPro"/>
</dbReference>
<evidence type="ECO:0000256" key="9">
    <source>
        <dbReference type="SAM" id="Phobius"/>
    </source>
</evidence>
<dbReference type="AlphaFoldDB" id="A0AAE0QVC2"/>
<dbReference type="GO" id="GO:0003735">
    <property type="term" value="F:structural constituent of ribosome"/>
    <property type="evidence" value="ECO:0007669"/>
    <property type="project" value="InterPro"/>
</dbReference>
<keyword evidence="11" id="KW-1185">Reference proteome</keyword>
<dbReference type="GO" id="GO:0005743">
    <property type="term" value="C:mitochondrial inner membrane"/>
    <property type="evidence" value="ECO:0007669"/>
    <property type="project" value="UniProtKB-ARBA"/>
</dbReference>
<sequence>EGCRYVWLPAAVTMLCFRIPLLLVLLSQVQQYIQASEDFSVPAEWVLLHVVQGHIGAGNYSYLRLNHDGRIILHMLSLKGDADLYVSDKTLRPDFDTYKLQSVTCGHDVVVVPVDFVRPVGIGIYGHPSHLESEFEMRVFYDQTALTEDLFQRDSYSSEQNNDQPKYPQPGTGEEFDEEEPILISNLEKSNEIYVAKVTSTGGIIFFSLQDNVPYHTANIVQEWFEEYDEFKVLIWSPNSPDLDPIKEAILPSGSDLPVLRRCDDDIPAHLAPIQTWLHSLGSYDSEPLGVVDLHPDVFSVPVRLDILHAVEVWQRNFKRISYASVKSRAEVRGGGRKPWKQKGSGRARHGSIRSPLWRGGGVAHGPRGPTSYYYMLPMKVRVQGLKIALTAKLAQDYLHVIDTLEIPTPDPHYLEELVKHRQWGDSVLIVDVGEDFTHNILQATANLKSINIIPAIGLNVHSMLKHESLVLTLEAVKFLEKKLLWHDSRFAPLYPFKLPYSDMP</sequence>
<evidence type="ECO:0000313" key="11">
    <source>
        <dbReference type="Proteomes" id="UP001274896"/>
    </source>
</evidence>
<comment type="similarity">
    <text evidence="2">Belongs to the universal ribosomal protein uL4 family.</text>
</comment>
<comment type="subcellular location">
    <subcellularLocation>
        <location evidence="1">Mitochondrion</location>
    </subcellularLocation>
</comment>
<evidence type="ECO:0000256" key="7">
    <source>
        <dbReference type="ARBA" id="ARBA00082711"/>
    </source>
</evidence>
<keyword evidence="9" id="KW-0472">Membrane</keyword>
<dbReference type="PANTHER" id="PTHR10746">
    <property type="entry name" value="50S RIBOSOMAL PROTEIN L4"/>
    <property type="match status" value="1"/>
</dbReference>
<dbReference type="GO" id="GO:1990904">
    <property type="term" value="C:ribonucleoprotein complex"/>
    <property type="evidence" value="ECO:0007669"/>
    <property type="project" value="UniProtKB-KW"/>
</dbReference>
<dbReference type="InterPro" id="IPR036397">
    <property type="entry name" value="RNaseH_sf"/>
</dbReference>
<evidence type="ECO:0000256" key="8">
    <source>
        <dbReference type="SAM" id="MobiDB-lite"/>
    </source>
</evidence>
<feature type="region of interest" description="Disordered" evidence="8">
    <location>
        <begin position="153"/>
        <end position="178"/>
    </location>
</feature>
<evidence type="ECO:0000256" key="5">
    <source>
        <dbReference type="ARBA" id="ARBA00023274"/>
    </source>
</evidence>
<name>A0AAE0QVC2_9TELE</name>
<evidence type="ECO:0000256" key="1">
    <source>
        <dbReference type="ARBA" id="ARBA00004173"/>
    </source>
</evidence>
<dbReference type="PANTHER" id="PTHR10746:SF6">
    <property type="entry name" value="LARGE RIBOSOMAL SUBUNIT PROTEIN UL4M"/>
    <property type="match status" value="1"/>
</dbReference>
<evidence type="ECO:0000313" key="10">
    <source>
        <dbReference type="EMBL" id="KAK3533533.1"/>
    </source>
</evidence>
<dbReference type="InterPro" id="IPR002136">
    <property type="entry name" value="Ribosomal_uL4"/>
</dbReference>
<evidence type="ECO:0000256" key="3">
    <source>
        <dbReference type="ARBA" id="ARBA00022980"/>
    </source>
</evidence>
<gene>
    <name evidence="10" type="ORF">QTP70_023317</name>
</gene>
<keyword evidence="9" id="KW-0812">Transmembrane</keyword>
<dbReference type="Gene3D" id="3.30.420.10">
    <property type="entry name" value="Ribonuclease H-like superfamily/Ribonuclease H"/>
    <property type="match status" value="1"/>
</dbReference>
<feature type="non-terminal residue" evidence="10">
    <location>
        <position position="505"/>
    </location>
</feature>
<protein>
    <recommendedName>
        <fullName evidence="6">Large ribosomal subunit protein uL4m</fullName>
    </recommendedName>
    <alternativeName>
        <fullName evidence="7">39S ribosomal protein L4, mitochondrial</fullName>
    </alternativeName>
</protein>
<comment type="caution">
    <text evidence="10">The sequence shown here is derived from an EMBL/GenBank/DDBJ whole genome shotgun (WGS) entry which is preliminary data.</text>
</comment>
<feature type="compositionally biased region" description="Polar residues" evidence="8">
    <location>
        <begin position="154"/>
        <end position="164"/>
    </location>
</feature>
<feature type="transmembrane region" description="Helical" evidence="9">
    <location>
        <begin position="6"/>
        <end position="26"/>
    </location>
</feature>
<dbReference type="NCBIfam" id="TIGR03953">
    <property type="entry name" value="rplD_bact"/>
    <property type="match status" value="1"/>
</dbReference>
<organism evidence="10 11">
    <name type="scientific">Hemibagrus guttatus</name>
    <dbReference type="NCBI Taxonomy" id="175788"/>
    <lineage>
        <taxon>Eukaryota</taxon>
        <taxon>Metazoa</taxon>
        <taxon>Chordata</taxon>
        <taxon>Craniata</taxon>
        <taxon>Vertebrata</taxon>
        <taxon>Euteleostomi</taxon>
        <taxon>Actinopterygii</taxon>
        <taxon>Neopterygii</taxon>
        <taxon>Teleostei</taxon>
        <taxon>Ostariophysi</taxon>
        <taxon>Siluriformes</taxon>
        <taxon>Bagridae</taxon>
        <taxon>Hemibagrus</taxon>
    </lineage>
</organism>
<dbReference type="EMBL" id="JAUCMX010000010">
    <property type="protein sequence ID" value="KAK3533533.1"/>
    <property type="molecule type" value="Genomic_DNA"/>
</dbReference>
<dbReference type="Pfam" id="PF17065">
    <property type="entry name" value="UPF0669"/>
    <property type="match status" value="1"/>
</dbReference>
<dbReference type="Pfam" id="PF00573">
    <property type="entry name" value="Ribosomal_L4"/>
    <property type="match status" value="1"/>
</dbReference>
<evidence type="ECO:0000256" key="4">
    <source>
        <dbReference type="ARBA" id="ARBA00023128"/>
    </source>
</evidence>
<keyword evidence="9" id="KW-1133">Transmembrane helix</keyword>
<accession>A0AAE0QVC2</accession>
<proteinExistence type="inferred from homology"/>
<reference evidence="10" key="1">
    <citation type="submission" date="2023-06" db="EMBL/GenBank/DDBJ databases">
        <title>Male Hemibagrus guttatus genome.</title>
        <authorList>
            <person name="Bian C."/>
        </authorList>
    </citation>
    <scope>NUCLEOTIDE SEQUENCE</scope>
    <source>
        <strain evidence="10">Male_cb2023</strain>
        <tissue evidence="10">Muscle</tissue>
    </source>
</reference>
<keyword evidence="3" id="KW-0689">Ribosomal protein</keyword>
<dbReference type="GO" id="GO:0005840">
    <property type="term" value="C:ribosome"/>
    <property type="evidence" value="ECO:0007669"/>
    <property type="project" value="UniProtKB-KW"/>
</dbReference>
<dbReference type="Proteomes" id="UP001274896">
    <property type="component" value="Unassembled WGS sequence"/>
</dbReference>
<dbReference type="HAMAP" id="MF_01328_B">
    <property type="entry name" value="Ribosomal_uL4_B"/>
    <property type="match status" value="1"/>
</dbReference>
<dbReference type="InterPro" id="IPR031420">
    <property type="entry name" value="UPF0669"/>
</dbReference>
<dbReference type="FunFam" id="3.40.1370.10:FF:000005">
    <property type="entry name" value="39S ribosomal protein L4, mitochondrial"/>
    <property type="match status" value="1"/>
</dbReference>
<dbReference type="GO" id="GO:0006412">
    <property type="term" value="P:translation"/>
    <property type="evidence" value="ECO:0007669"/>
    <property type="project" value="InterPro"/>
</dbReference>
<dbReference type="SUPFAM" id="SSF52166">
    <property type="entry name" value="Ribosomal protein L4"/>
    <property type="match status" value="1"/>
</dbReference>
<keyword evidence="5" id="KW-0687">Ribonucleoprotein</keyword>
<evidence type="ECO:0000256" key="6">
    <source>
        <dbReference type="ARBA" id="ARBA00040565"/>
    </source>
</evidence>
<dbReference type="Gene3D" id="3.40.1370.10">
    <property type="match status" value="1"/>
</dbReference>
<keyword evidence="4" id="KW-0496">Mitochondrion</keyword>
<evidence type="ECO:0000256" key="2">
    <source>
        <dbReference type="ARBA" id="ARBA00010528"/>
    </source>
</evidence>
<dbReference type="InterPro" id="IPR023574">
    <property type="entry name" value="Ribosomal_uL4_dom_sf"/>
</dbReference>